<organism evidence="1 2">
    <name type="scientific">Paraclostridium ghonii</name>
    <dbReference type="NCBI Taxonomy" id="29358"/>
    <lineage>
        <taxon>Bacteria</taxon>
        <taxon>Bacillati</taxon>
        <taxon>Bacillota</taxon>
        <taxon>Clostridia</taxon>
        <taxon>Peptostreptococcales</taxon>
        <taxon>Peptostreptococcaceae</taxon>
        <taxon>Paraclostridium</taxon>
    </lineage>
</organism>
<dbReference type="RefSeq" id="WP_307507637.1">
    <property type="nucleotide sequence ID" value="NZ_BAAACE010000012.1"/>
</dbReference>
<comment type="caution">
    <text evidence="1">The sequence shown here is derived from an EMBL/GenBank/DDBJ whole genome shotgun (WGS) entry which is preliminary data.</text>
</comment>
<dbReference type="EMBL" id="JAUSWG010000009">
    <property type="protein sequence ID" value="MDQ0557071.1"/>
    <property type="molecule type" value="Genomic_DNA"/>
</dbReference>
<protein>
    <submittedName>
        <fullName evidence="1">Metal-binding protein</fullName>
    </submittedName>
</protein>
<dbReference type="Proteomes" id="UP001232584">
    <property type="component" value="Unassembled WGS sequence"/>
</dbReference>
<evidence type="ECO:0000313" key="2">
    <source>
        <dbReference type="Proteomes" id="UP001232584"/>
    </source>
</evidence>
<sequence length="67" mass="7779">MKNLINWMCLISVMGLVLQVMVHINSEIIKDFNKANAKKSNINRRGKSIGNTRVRRNGEYYQEKIAK</sequence>
<accession>A0ABU0N1M4</accession>
<reference evidence="1 2" key="1">
    <citation type="submission" date="2023-07" db="EMBL/GenBank/DDBJ databases">
        <title>Genomic Encyclopedia of Type Strains, Phase IV (KMG-IV): sequencing the most valuable type-strain genomes for metagenomic binning, comparative biology and taxonomic classification.</title>
        <authorList>
            <person name="Goeker M."/>
        </authorList>
    </citation>
    <scope>NUCLEOTIDE SEQUENCE [LARGE SCALE GENOMIC DNA]</scope>
    <source>
        <strain evidence="1 2">DSM 15049</strain>
    </source>
</reference>
<name>A0ABU0N1M4_9FIRM</name>
<proteinExistence type="predicted"/>
<gene>
    <name evidence="1" type="ORF">QOZ92_002189</name>
</gene>
<keyword evidence="2" id="KW-1185">Reference proteome</keyword>
<evidence type="ECO:0000313" key="1">
    <source>
        <dbReference type="EMBL" id="MDQ0557071.1"/>
    </source>
</evidence>